<keyword evidence="4" id="KW-1185">Reference proteome</keyword>
<sequence>MPMPGLNYAFHHGHASHTNINHVELSLFSARIPPAEYQQSRRDSHPHYDSSYPTSYPNAAEPYNAHNNALLAAHSPVDNACVPLHGMTGIPLGVYDFDESRGWQHHNGYGQETNSANAVGYSTREVDASYTFAKLDDRQHYEVHEGSGLDAEEYDESLSCSQCSTLFHGKYRSGNLKRHIRAFHSVVASVLGLTCRVCKKQFKRADATRKHEWEQHSMLDVKPKKRAAS</sequence>
<dbReference type="KEGG" id="bor:COCMIDRAFT_89817"/>
<dbReference type="PROSITE" id="PS00028">
    <property type="entry name" value="ZINC_FINGER_C2H2_1"/>
    <property type="match status" value="1"/>
</dbReference>
<dbReference type="Gene3D" id="3.30.160.60">
    <property type="entry name" value="Classic Zinc Finger"/>
    <property type="match status" value="1"/>
</dbReference>
<dbReference type="Proteomes" id="UP000054032">
    <property type="component" value="Unassembled WGS sequence"/>
</dbReference>
<dbReference type="EMBL" id="KI963951">
    <property type="protein sequence ID" value="EUC47575.1"/>
    <property type="molecule type" value="Genomic_DNA"/>
</dbReference>
<dbReference type="InterPro" id="IPR013087">
    <property type="entry name" value="Znf_C2H2_type"/>
</dbReference>
<organism evidence="3 4">
    <name type="scientific">Bipolaris oryzae ATCC 44560</name>
    <dbReference type="NCBI Taxonomy" id="930090"/>
    <lineage>
        <taxon>Eukaryota</taxon>
        <taxon>Fungi</taxon>
        <taxon>Dikarya</taxon>
        <taxon>Ascomycota</taxon>
        <taxon>Pezizomycotina</taxon>
        <taxon>Dothideomycetes</taxon>
        <taxon>Pleosporomycetidae</taxon>
        <taxon>Pleosporales</taxon>
        <taxon>Pleosporineae</taxon>
        <taxon>Pleosporaceae</taxon>
        <taxon>Bipolaris</taxon>
    </lineage>
</organism>
<dbReference type="AlphaFoldDB" id="W6ZC72"/>
<evidence type="ECO:0000256" key="1">
    <source>
        <dbReference type="SAM" id="MobiDB-lite"/>
    </source>
</evidence>
<dbReference type="eggNOG" id="ENOG502RFQT">
    <property type="taxonomic scope" value="Eukaryota"/>
</dbReference>
<dbReference type="HOGENOM" id="CLU_1224658_0_0_1"/>
<evidence type="ECO:0000313" key="3">
    <source>
        <dbReference type="EMBL" id="EUC47575.1"/>
    </source>
</evidence>
<gene>
    <name evidence="3" type="ORF">COCMIDRAFT_89817</name>
</gene>
<dbReference type="GeneID" id="19127552"/>
<accession>W6ZC72</accession>
<reference evidence="3 4" key="1">
    <citation type="journal article" date="2013" name="PLoS Genet.">
        <title>Comparative genome structure, secondary metabolite, and effector coding capacity across Cochliobolus pathogens.</title>
        <authorList>
            <person name="Condon B.J."/>
            <person name="Leng Y."/>
            <person name="Wu D."/>
            <person name="Bushley K.E."/>
            <person name="Ohm R.A."/>
            <person name="Otillar R."/>
            <person name="Martin J."/>
            <person name="Schackwitz W."/>
            <person name="Grimwood J."/>
            <person name="MohdZainudin N."/>
            <person name="Xue C."/>
            <person name="Wang R."/>
            <person name="Manning V.A."/>
            <person name="Dhillon B."/>
            <person name="Tu Z.J."/>
            <person name="Steffenson B.J."/>
            <person name="Salamov A."/>
            <person name="Sun H."/>
            <person name="Lowry S."/>
            <person name="LaButti K."/>
            <person name="Han J."/>
            <person name="Copeland A."/>
            <person name="Lindquist E."/>
            <person name="Barry K."/>
            <person name="Schmutz J."/>
            <person name="Baker S.E."/>
            <person name="Ciuffetti L.M."/>
            <person name="Grigoriev I.V."/>
            <person name="Zhong S."/>
            <person name="Turgeon B.G."/>
        </authorList>
    </citation>
    <scope>NUCLEOTIDE SEQUENCE [LARGE SCALE GENOMIC DNA]</scope>
    <source>
        <strain evidence="3 4">ATCC 44560</strain>
    </source>
</reference>
<proteinExistence type="predicted"/>
<protein>
    <recommendedName>
        <fullName evidence="2">C2H2-type domain-containing protein</fullName>
    </recommendedName>
</protein>
<name>W6ZC72_COCMI</name>
<feature type="region of interest" description="Disordered" evidence="1">
    <location>
        <begin position="36"/>
        <end position="56"/>
    </location>
</feature>
<feature type="domain" description="C2H2-type" evidence="2">
    <location>
        <begin position="195"/>
        <end position="216"/>
    </location>
</feature>
<feature type="compositionally biased region" description="Basic and acidic residues" evidence="1">
    <location>
        <begin position="39"/>
        <end position="48"/>
    </location>
</feature>
<evidence type="ECO:0000313" key="4">
    <source>
        <dbReference type="Proteomes" id="UP000054032"/>
    </source>
</evidence>
<dbReference type="RefSeq" id="XP_007685958.1">
    <property type="nucleotide sequence ID" value="XM_007687768.1"/>
</dbReference>
<dbReference type="OrthoDB" id="8922241at2759"/>
<evidence type="ECO:0000259" key="2">
    <source>
        <dbReference type="PROSITE" id="PS00028"/>
    </source>
</evidence>